<keyword evidence="2" id="KW-1003">Cell membrane</keyword>
<dbReference type="AlphaFoldDB" id="A0A1M4ULD8"/>
<feature type="transmembrane region" description="Helical" evidence="6">
    <location>
        <begin position="258"/>
        <end position="275"/>
    </location>
</feature>
<dbReference type="RefSeq" id="WP_072863514.1">
    <property type="nucleotide sequence ID" value="NZ_FQUI01000007.1"/>
</dbReference>
<evidence type="ECO:0000256" key="2">
    <source>
        <dbReference type="ARBA" id="ARBA00022475"/>
    </source>
</evidence>
<organism evidence="8 9">
    <name type="scientific">Marinitoga hydrogenitolerans (strain DSM 16785 / JCM 12826 / AT1271)</name>
    <dbReference type="NCBI Taxonomy" id="1122195"/>
    <lineage>
        <taxon>Bacteria</taxon>
        <taxon>Thermotogati</taxon>
        <taxon>Thermotogota</taxon>
        <taxon>Thermotogae</taxon>
        <taxon>Petrotogales</taxon>
        <taxon>Petrotogaceae</taxon>
        <taxon>Marinitoga</taxon>
    </lineage>
</organism>
<keyword evidence="4 6" id="KW-1133">Transmembrane helix</keyword>
<dbReference type="InterPro" id="IPR003607">
    <property type="entry name" value="HD/PDEase_dom"/>
</dbReference>
<accession>A0A1M4ULD8</accession>
<dbReference type="InterPro" id="IPR029151">
    <property type="entry name" value="Sensor-like_sf"/>
</dbReference>
<dbReference type="CDD" id="cd00077">
    <property type="entry name" value="HDc"/>
    <property type="match status" value="1"/>
</dbReference>
<reference evidence="8" key="1">
    <citation type="submission" date="2016-11" db="EMBL/GenBank/DDBJ databases">
        <authorList>
            <person name="Varghese N."/>
            <person name="Submissions S."/>
        </authorList>
    </citation>
    <scope>NUCLEOTIDE SEQUENCE [LARGE SCALE GENOMIC DNA]</scope>
    <source>
        <strain evidence="8">DSM 16785</strain>
    </source>
</reference>
<dbReference type="Gene3D" id="3.30.450.20">
    <property type="entry name" value="PAS domain"/>
    <property type="match status" value="1"/>
</dbReference>
<dbReference type="SUPFAM" id="SSF103190">
    <property type="entry name" value="Sensory domain-like"/>
    <property type="match status" value="1"/>
</dbReference>
<dbReference type="STRING" id="1122195.SAMN02745164_00720"/>
<keyword evidence="3 6" id="KW-0812">Transmembrane</keyword>
<protein>
    <submittedName>
        <fullName evidence="8">Cache domain-containing protein</fullName>
    </submittedName>
</protein>
<gene>
    <name evidence="8" type="ORF">SAMN02745164_00720</name>
</gene>
<feature type="transmembrane region" description="Helical" evidence="6">
    <location>
        <begin position="6"/>
        <end position="27"/>
    </location>
</feature>
<dbReference type="PANTHER" id="PTHR45228">
    <property type="entry name" value="CYCLIC DI-GMP PHOSPHODIESTERASE TM_0186-RELATED"/>
    <property type="match status" value="1"/>
</dbReference>
<keyword evidence="5 6" id="KW-0472">Membrane</keyword>
<evidence type="ECO:0000313" key="8">
    <source>
        <dbReference type="EMBL" id="SHE57478.1"/>
    </source>
</evidence>
<evidence type="ECO:0000313" key="9">
    <source>
        <dbReference type="Proteomes" id="UP000184334"/>
    </source>
</evidence>
<keyword evidence="9" id="KW-1185">Reference proteome</keyword>
<feature type="domain" description="HD-GYP" evidence="7">
    <location>
        <begin position="524"/>
        <end position="723"/>
    </location>
</feature>
<comment type="caution">
    <text evidence="8">The sequence shown here is derived from an EMBL/GenBank/DDBJ whole genome shotgun (WGS) entry which is preliminary data.</text>
</comment>
<dbReference type="Proteomes" id="UP000184334">
    <property type="component" value="Unassembled WGS sequence"/>
</dbReference>
<evidence type="ECO:0000259" key="7">
    <source>
        <dbReference type="PROSITE" id="PS51832"/>
    </source>
</evidence>
<dbReference type="PROSITE" id="PS51832">
    <property type="entry name" value="HD_GYP"/>
    <property type="match status" value="1"/>
</dbReference>
<dbReference type="Gene3D" id="1.10.3210.10">
    <property type="entry name" value="Hypothetical protein af1432"/>
    <property type="match status" value="1"/>
</dbReference>
<dbReference type="Pfam" id="PF13487">
    <property type="entry name" value="HD_5"/>
    <property type="match status" value="1"/>
</dbReference>
<evidence type="ECO:0000256" key="1">
    <source>
        <dbReference type="ARBA" id="ARBA00004651"/>
    </source>
</evidence>
<dbReference type="GO" id="GO:0005886">
    <property type="term" value="C:plasma membrane"/>
    <property type="evidence" value="ECO:0007669"/>
    <property type="project" value="UniProtKB-SubCell"/>
</dbReference>
<sequence length="733" mass="86182">MEIKKFFDSVIITLFIIILSIGIFFTYESYKNEESEKIKDLKKDMNIISNRLFELVENKKYILENIDNLIRETEDIKKIIKTIYDFNKFDLKYAYFSSTKGDLYVYPKINIPKNFNPLNKDWYKLALNNKKVIISHSYETPEQKKIVFTLSKVIKKEGKVIGVVGLDLNSEKINEMLKSTVQGKYYNFYIIKKSNRELLFNNTMDKNEIKKIEIKKEFDVVKYDDNIYAYSEIIPDIYIISQFNIDILKTNVIKRMSIFVLISILIIVIFRYVYYNFLIKNVIKPILVISESMNNFSLNIKEKKVPYFSNKYKIKEINLISESYEKLIGTMIASFMNFELLTDEIKKVYNRLKNVNEMFYEIIKLITMLDNEDLMMEEYFESVLNYVINHIEEAKYGSISIIKNGKWQYIAAIGHNIEILKNLEIEMNIDLKGNRDTVNVLSFDEIFNYDKDILNKDVVDKLELATKKFKYALIYITDLEGCSLVISVETIHEKGFSKDSQEIFKAYVNLAKIFLYKKFELTKIENIYFNFAEKLASIAEGHDDITGKHIYRVGEISAFLAEKMGYDETFVEKIRKFSPLHDIGKIYVPYEILNKKGKLTDEEFEIMKKHTLHAKDLFADDRYFDMALNISLYHHENCDGSGYPYGLKCEQIPIEAAIVKIADIYDALRAKRPYKESLSHEKCVEIIIKGDNRTNPAHFHKEILEIFKNYHNELDKIWNEINNSGGENSGIKN</sequence>
<evidence type="ECO:0000256" key="5">
    <source>
        <dbReference type="ARBA" id="ARBA00023136"/>
    </source>
</evidence>
<dbReference type="OrthoDB" id="39123at2"/>
<dbReference type="InterPro" id="IPR033479">
    <property type="entry name" value="dCache_1"/>
</dbReference>
<dbReference type="InterPro" id="IPR052020">
    <property type="entry name" value="Cyclic_di-GMP/3'3'-cGAMP_PDE"/>
</dbReference>
<dbReference type="EMBL" id="FQUI01000007">
    <property type="protein sequence ID" value="SHE57478.1"/>
    <property type="molecule type" value="Genomic_DNA"/>
</dbReference>
<dbReference type="SMART" id="SM00471">
    <property type="entry name" value="HDc"/>
    <property type="match status" value="1"/>
</dbReference>
<proteinExistence type="predicted"/>
<dbReference type="InterPro" id="IPR037522">
    <property type="entry name" value="HD_GYP_dom"/>
</dbReference>
<evidence type="ECO:0000256" key="4">
    <source>
        <dbReference type="ARBA" id="ARBA00022989"/>
    </source>
</evidence>
<dbReference type="Pfam" id="PF02743">
    <property type="entry name" value="dCache_1"/>
    <property type="match status" value="1"/>
</dbReference>
<comment type="subcellular location">
    <subcellularLocation>
        <location evidence="1">Cell membrane</location>
        <topology evidence="1">Multi-pass membrane protein</topology>
    </subcellularLocation>
</comment>
<dbReference type="SUPFAM" id="SSF109604">
    <property type="entry name" value="HD-domain/PDEase-like"/>
    <property type="match status" value="1"/>
</dbReference>
<name>A0A1M4ULD8_MARH1</name>
<dbReference type="PANTHER" id="PTHR45228:SF8">
    <property type="entry name" value="TWO-COMPONENT RESPONSE REGULATOR-RELATED"/>
    <property type="match status" value="1"/>
</dbReference>
<evidence type="ECO:0000256" key="3">
    <source>
        <dbReference type="ARBA" id="ARBA00022692"/>
    </source>
</evidence>
<evidence type="ECO:0000256" key="6">
    <source>
        <dbReference type="SAM" id="Phobius"/>
    </source>
</evidence>